<dbReference type="Gene3D" id="2.60.40.1260">
    <property type="entry name" value="Lamin Tail domain"/>
    <property type="match status" value="1"/>
</dbReference>
<dbReference type="InterPro" id="IPR036415">
    <property type="entry name" value="Lamin_tail_dom_sf"/>
</dbReference>
<evidence type="ECO:0000313" key="6">
    <source>
        <dbReference type="EMBL" id="WAR01731.1"/>
    </source>
</evidence>
<dbReference type="PANTHER" id="PTHR47012">
    <property type="entry name" value="LAMIN TAIL DOMAIN-CONTAINING PROTEIN 1"/>
    <property type="match status" value="1"/>
</dbReference>
<feature type="compositionally biased region" description="Polar residues" evidence="4">
    <location>
        <begin position="83"/>
        <end position="98"/>
    </location>
</feature>
<dbReference type="EMBL" id="CP111015">
    <property type="protein sequence ID" value="WAR01731.1"/>
    <property type="molecule type" value="Genomic_DNA"/>
</dbReference>
<dbReference type="InterPro" id="IPR042840">
    <property type="entry name" value="LMNTD1"/>
</dbReference>
<dbReference type="SUPFAM" id="SSF74853">
    <property type="entry name" value="Lamin A/C globular tail domain"/>
    <property type="match status" value="1"/>
</dbReference>
<proteinExistence type="predicted"/>
<dbReference type="Gene3D" id="1.20.5.1160">
    <property type="entry name" value="Vasodilator-stimulated phosphoprotein"/>
    <property type="match status" value="1"/>
</dbReference>
<evidence type="ECO:0000259" key="5">
    <source>
        <dbReference type="PROSITE" id="PS51841"/>
    </source>
</evidence>
<feature type="compositionally biased region" description="Pro residues" evidence="4">
    <location>
        <begin position="40"/>
        <end position="49"/>
    </location>
</feature>
<feature type="region of interest" description="Disordered" evidence="4">
    <location>
        <begin position="678"/>
        <end position="721"/>
    </location>
</feature>
<feature type="compositionally biased region" description="Polar residues" evidence="4">
    <location>
        <begin position="869"/>
        <end position="882"/>
    </location>
</feature>
<feature type="compositionally biased region" description="Polar residues" evidence="4">
    <location>
        <begin position="54"/>
        <end position="70"/>
    </location>
</feature>
<dbReference type="InterPro" id="IPR001322">
    <property type="entry name" value="Lamin_tail_dom"/>
</dbReference>
<evidence type="ECO:0000313" key="7">
    <source>
        <dbReference type="Proteomes" id="UP001164746"/>
    </source>
</evidence>
<dbReference type="Pfam" id="PF00038">
    <property type="entry name" value="Filament"/>
    <property type="match status" value="1"/>
</dbReference>
<dbReference type="PROSITE" id="PS51841">
    <property type="entry name" value="LTD"/>
    <property type="match status" value="1"/>
</dbReference>
<reference evidence="6" key="1">
    <citation type="submission" date="2022-11" db="EMBL/GenBank/DDBJ databases">
        <title>Centuries of genome instability and evolution in soft-shell clam transmissible cancer (bioRxiv).</title>
        <authorList>
            <person name="Hart S.F.M."/>
            <person name="Yonemitsu M.A."/>
            <person name="Giersch R.M."/>
            <person name="Beal B.F."/>
            <person name="Arriagada G."/>
            <person name="Davis B.W."/>
            <person name="Ostrander E.A."/>
            <person name="Goff S.P."/>
            <person name="Metzger M.J."/>
        </authorList>
    </citation>
    <scope>NUCLEOTIDE SEQUENCE</scope>
    <source>
        <strain evidence="6">MELC-2E11</strain>
        <tissue evidence="6">Siphon/mantle</tissue>
    </source>
</reference>
<feature type="region of interest" description="Disordered" evidence="4">
    <location>
        <begin position="857"/>
        <end position="926"/>
    </location>
</feature>
<evidence type="ECO:0000256" key="1">
    <source>
        <dbReference type="ARBA" id="ARBA00022754"/>
    </source>
</evidence>
<dbReference type="InterPro" id="IPR039008">
    <property type="entry name" value="IF_rod_dom"/>
</dbReference>
<name>A0ABY7DYI0_MYAAR</name>
<dbReference type="SUPFAM" id="SSF64593">
    <property type="entry name" value="Intermediate filament protein, coiled coil region"/>
    <property type="match status" value="1"/>
</dbReference>
<keyword evidence="1" id="KW-0403">Intermediate filament</keyword>
<dbReference type="PANTHER" id="PTHR47012:SF3">
    <property type="entry name" value="LAMIN TAIL DOMAIN CONTAINING 1"/>
    <property type="match status" value="1"/>
</dbReference>
<accession>A0ABY7DYI0</accession>
<dbReference type="Proteomes" id="UP001164746">
    <property type="component" value="Chromosome 4"/>
</dbReference>
<feature type="domain" description="LTD" evidence="5">
    <location>
        <begin position="714"/>
        <end position="866"/>
    </location>
</feature>
<feature type="compositionally biased region" description="Polar residues" evidence="4">
    <location>
        <begin position="17"/>
        <end position="38"/>
    </location>
</feature>
<protein>
    <submittedName>
        <fullName evidence="6">LMTD1-like protein</fullName>
    </submittedName>
</protein>
<dbReference type="Pfam" id="PF00932">
    <property type="entry name" value="LTD"/>
    <property type="match status" value="1"/>
</dbReference>
<keyword evidence="7" id="KW-1185">Reference proteome</keyword>
<gene>
    <name evidence="6" type="ORF">MAR_008289</name>
</gene>
<keyword evidence="2 3" id="KW-0175">Coiled coil</keyword>
<evidence type="ECO:0000256" key="2">
    <source>
        <dbReference type="ARBA" id="ARBA00023054"/>
    </source>
</evidence>
<feature type="compositionally biased region" description="Basic and acidic residues" evidence="4">
    <location>
        <begin position="71"/>
        <end position="80"/>
    </location>
</feature>
<evidence type="ECO:0000256" key="3">
    <source>
        <dbReference type="SAM" id="Coils"/>
    </source>
</evidence>
<feature type="region of interest" description="Disordered" evidence="4">
    <location>
        <begin position="625"/>
        <end position="652"/>
    </location>
</feature>
<feature type="region of interest" description="Disordered" evidence="4">
    <location>
        <begin position="1"/>
        <end position="148"/>
    </location>
</feature>
<feature type="compositionally biased region" description="Polar residues" evidence="4">
    <location>
        <begin position="889"/>
        <end position="905"/>
    </location>
</feature>
<feature type="compositionally biased region" description="Basic and acidic residues" evidence="4">
    <location>
        <begin position="698"/>
        <end position="711"/>
    </location>
</feature>
<sequence length="1063" mass="119412">MVKKENLLDVTTEPLEPNSTRLTPQAATDTEDFGQQTDFPPTPSTPNFPPHSKVVTSPTSRIDSGYGSRQETIRICESPHKSPPSTTIETTRNTSPESNVRLDSAHTVSEQSKNFTHRPKSGRPYDTYRPVTAPTTDRNPEKTQKPSNMSYYTTEVISPLSSARRQEKADLQLLNDRFASYVQKVRLLSEKNSQMDSSFIVKQTRILEEEVSNLKILYERELDAIRQELSAVSREKNNYQLQCEKNKHAAIDFESRLAAEADKTRRLIDDLNQSQRQAQGLEAELMQLKQLGDGRVDFHHLQREMDKLIRENEDHKHRQGQEALLRKEAEDKCHTLVKKIEFNEQVHTQEMAEMRERLEQSQATIISLESRINQSTKNDLAIPDVMKQVREQAEIEFKRYQMESEETYSRNRSTVEGLITAERTRATEQLREMEAKLRDMQELVFTKMREANSERDLHLPLKAEIEAMKILMEEEEKRLQLPLPVSIGETQAPTYAASVPLSLPAVSSVTHVSQAPVDTQPLYPSSGMGEYVTQAGGAYSSQAGGMYTSQMGGSYSTQGGGEYMTQGGNEVYMGTSDGVYTQQETIPNTEPLFTHVPFPPDQSSTDYMGSTRYTYEATPSVNRLQIESPPRTSPRAIGPISRAKSAPVRPGSQVQVVPTNLGQGKDYFDEMFRDLTRETLYTQMRPKSSPIERPPSGTRERPPSASRERPGSSRTFNATESATGEVKILEVNQEGKFVRLFNDGKQEVEFGGFMIQQNVGGHPVAVYRFPPRTKFPAESTMTVWSGSQDPVEHQPPKDFVWREQHKWGTGPECTTILCKPNGQTAPTPGGQEMLTEMNVNLNEPKPEPVYLRREKQTPPSLVAQKHPHGTSTGKETHPQTGQPRPFTYGNDNSSVNRQSRVQSTRPDPVPGQPYAGGSGNRIGSAPLRKYKSATTTAGNIRGSGAIANRSAGVIRHGPPTPFLSPKQQEYSEFRDSRPFEPGMTSTPPNPFQTPKNRFESGLNQVQSQHHESFKLKKKIHGTKNDNTDESINTGISNSIYKVVTFSHKRSHNTKFQLNADIKV</sequence>
<feature type="coiled-coil region" evidence="3">
    <location>
        <begin position="344"/>
        <end position="378"/>
    </location>
</feature>
<evidence type="ECO:0000256" key="4">
    <source>
        <dbReference type="SAM" id="MobiDB-lite"/>
    </source>
</evidence>
<organism evidence="6 7">
    <name type="scientific">Mya arenaria</name>
    <name type="common">Soft-shell clam</name>
    <dbReference type="NCBI Taxonomy" id="6604"/>
    <lineage>
        <taxon>Eukaryota</taxon>
        <taxon>Metazoa</taxon>
        <taxon>Spiralia</taxon>
        <taxon>Lophotrochozoa</taxon>
        <taxon>Mollusca</taxon>
        <taxon>Bivalvia</taxon>
        <taxon>Autobranchia</taxon>
        <taxon>Heteroconchia</taxon>
        <taxon>Euheterodonta</taxon>
        <taxon>Imparidentia</taxon>
        <taxon>Neoheterodontei</taxon>
        <taxon>Myida</taxon>
        <taxon>Myoidea</taxon>
        <taxon>Myidae</taxon>
        <taxon>Mya</taxon>
    </lineage>
</organism>
<feature type="coiled-coil region" evidence="3">
    <location>
        <begin position="215"/>
        <end position="318"/>
    </location>
</feature>